<dbReference type="GO" id="GO:0000271">
    <property type="term" value="P:polysaccharide biosynthetic process"/>
    <property type="evidence" value="ECO:0007669"/>
    <property type="project" value="UniProtKB-KW"/>
</dbReference>
<dbReference type="eggNOG" id="COG2148">
    <property type="taxonomic scope" value="Bacteria"/>
</dbReference>
<dbReference type="PANTHER" id="PTHR30576">
    <property type="entry name" value="COLANIC BIOSYNTHESIS UDP-GLUCOSE LIPID CARRIER TRANSFERASE"/>
    <property type="match status" value="1"/>
</dbReference>
<dbReference type="GO" id="GO:0016780">
    <property type="term" value="F:phosphotransferase activity, for other substituted phosphate groups"/>
    <property type="evidence" value="ECO:0007669"/>
    <property type="project" value="TreeGrafter"/>
</dbReference>
<accession>E0TGL9</accession>
<organism evidence="5 6">
    <name type="scientific">Parvularcula bermudensis (strain ATCC BAA-594 / HTCC2503 / KCTC 12087)</name>
    <dbReference type="NCBI Taxonomy" id="314260"/>
    <lineage>
        <taxon>Bacteria</taxon>
        <taxon>Pseudomonadati</taxon>
        <taxon>Pseudomonadota</taxon>
        <taxon>Alphaproteobacteria</taxon>
        <taxon>Parvularculales</taxon>
        <taxon>Parvularculaceae</taxon>
        <taxon>Parvularcula</taxon>
    </lineage>
</organism>
<evidence type="ECO:0000256" key="3">
    <source>
        <dbReference type="SAM" id="Phobius"/>
    </source>
</evidence>
<dbReference type="Pfam" id="PF02397">
    <property type="entry name" value="Bac_transf"/>
    <property type="match status" value="1"/>
</dbReference>
<evidence type="ECO:0000259" key="4">
    <source>
        <dbReference type="Pfam" id="PF02397"/>
    </source>
</evidence>
<evidence type="ECO:0000256" key="1">
    <source>
        <dbReference type="ARBA" id="ARBA00006464"/>
    </source>
</evidence>
<dbReference type="AlphaFoldDB" id="E0TGL9"/>
<keyword evidence="2" id="KW-0270">Exopolysaccharide synthesis</keyword>
<keyword evidence="3" id="KW-0812">Transmembrane</keyword>
<protein>
    <recommendedName>
        <fullName evidence="4">Bacterial sugar transferase domain-containing protein</fullName>
    </recommendedName>
</protein>
<dbReference type="OrthoDB" id="9808602at2"/>
<feature type="domain" description="Bacterial sugar transferase" evidence="4">
    <location>
        <begin position="11"/>
        <end position="193"/>
    </location>
</feature>
<evidence type="ECO:0000313" key="6">
    <source>
        <dbReference type="Proteomes" id="UP000001302"/>
    </source>
</evidence>
<evidence type="ECO:0000256" key="2">
    <source>
        <dbReference type="ARBA" id="ARBA00023169"/>
    </source>
</evidence>
<dbReference type="HOGENOM" id="CLU_024920_1_2_5"/>
<sequence length="199" mass="22440">MGTGLSGEWAKRALDLACSAVLMVFTLPLWVAVAVAIKSGDGGPIFYRQTRLGRYRQPFTVLKFRTMVVDAEREGAQFAQTDDPRITAVGRFLRKTRLDELPQLILVLRGEMSLVGPRPERPEFVPSLEAVLTTYGERFAVKPGITGLAQISCRYAAEIEEHREKLKWDLDYIAHRSLALDIIILLKTFRIAFFSDLAR</sequence>
<keyword evidence="3" id="KW-1133">Transmembrane helix</keyword>
<keyword evidence="3" id="KW-0472">Membrane</keyword>
<comment type="similarity">
    <text evidence="1">Belongs to the bacterial sugar transferase family.</text>
</comment>
<proteinExistence type="inferred from homology"/>
<feature type="transmembrane region" description="Helical" evidence="3">
    <location>
        <begin position="20"/>
        <end position="37"/>
    </location>
</feature>
<dbReference type="STRING" id="314260.PB2503_10499"/>
<keyword evidence="6" id="KW-1185">Reference proteome</keyword>
<dbReference type="RefSeq" id="WP_013301125.1">
    <property type="nucleotide sequence ID" value="NC_014414.1"/>
</dbReference>
<reference evidence="5 6" key="2">
    <citation type="journal article" date="2011" name="J. Bacteriol.">
        <title>Complete genome sequence of strain HTCC2503T of Parvularcula bermudensis, the type species of the order "Parvularculales" in the class Alphaproteobacteria.</title>
        <authorList>
            <person name="Oh H.M."/>
            <person name="Kang I."/>
            <person name="Vergin K.L."/>
            <person name="Kang D."/>
            <person name="Rhee K.H."/>
            <person name="Giovannoni S.J."/>
            <person name="Cho J.C."/>
        </authorList>
    </citation>
    <scope>NUCLEOTIDE SEQUENCE [LARGE SCALE GENOMIC DNA]</scope>
    <source>
        <strain evidence="6">ATCC BAA-594 / HTCC2503 / KCTC 12087</strain>
    </source>
</reference>
<dbReference type="InterPro" id="IPR003362">
    <property type="entry name" value="Bact_transf"/>
</dbReference>
<dbReference type="PANTHER" id="PTHR30576:SF0">
    <property type="entry name" value="UNDECAPRENYL-PHOSPHATE N-ACETYLGALACTOSAMINYL 1-PHOSPHATE TRANSFERASE-RELATED"/>
    <property type="match status" value="1"/>
</dbReference>
<name>E0TGL9_PARBH</name>
<reference evidence="6" key="1">
    <citation type="submission" date="2010-08" db="EMBL/GenBank/DDBJ databases">
        <title>Genome sequence of Parvularcula bermudensis HTCC2503.</title>
        <authorList>
            <person name="Kang D.-M."/>
            <person name="Oh H.-M."/>
            <person name="Cho J.-C."/>
        </authorList>
    </citation>
    <scope>NUCLEOTIDE SEQUENCE [LARGE SCALE GENOMIC DNA]</scope>
    <source>
        <strain evidence="6">ATCC BAA-594 / HTCC2503 / KCTC 12087</strain>
    </source>
</reference>
<dbReference type="EMBL" id="CP002156">
    <property type="protein sequence ID" value="ADM10151.1"/>
    <property type="molecule type" value="Genomic_DNA"/>
</dbReference>
<dbReference type="Proteomes" id="UP000001302">
    <property type="component" value="Chromosome"/>
</dbReference>
<dbReference type="KEGG" id="pbr:PB2503_10499"/>
<gene>
    <name evidence="5" type="ordered locus">PB2503_10499</name>
</gene>
<evidence type="ECO:0000313" key="5">
    <source>
        <dbReference type="EMBL" id="ADM10151.1"/>
    </source>
</evidence>